<dbReference type="AlphaFoldDB" id="A0A368TQN8"/>
<comment type="caution">
    <text evidence="2">The sequence shown here is derived from an EMBL/GenBank/DDBJ whole genome shotgun (WGS) entry which is preliminary data.</text>
</comment>
<name>A0A368TQN8_9GAMM</name>
<reference evidence="2 3" key="1">
    <citation type="submission" date="2018-07" db="EMBL/GenBank/DDBJ databases">
        <title>Halomonas montanilacus sp. nov., isolated from Lake Pengyan on Tibetan Plateau.</title>
        <authorList>
            <person name="Lu H."/>
            <person name="Xing P."/>
            <person name="Wu Q."/>
        </authorList>
    </citation>
    <scope>NUCLEOTIDE SEQUENCE [LARGE SCALE GENOMIC DNA]</scope>
    <source>
        <strain evidence="2 3">PYC7W</strain>
    </source>
</reference>
<feature type="transmembrane region" description="Helical" evidence="1">
    <location>
        <begin position="196"/>
        <end position="216"/>
    </location>
</feature>
<evidence type="ECO:0000256" key="1">
    <source>
        <dbReference type="SAM" id="Phobius"/>
    </source>
</evidence>
<sequence>MVLSMTPEIWLRLNAAKLGSPFEGMFIKQVLAHLPGVDFAHLQAQAPFQDIDGRQRYCDFSYEVPGHFKLAIEIDGFDKRGTGTGMTHEDFVDWQRRHAALVSQGWDVLRIANRDVRDHPQRCLQYLTLIMKQSQLGQLNRADQGSLGELQRSLQGAQAAQESAKAKGESLEGALLEAHKHVETLNNETRTLKTSVWAFAFVLVAALGIFTFKDVLLNREQTTTLMPRAYSSAGGDSCANPISWEEAGQHVGQRKALMGPVVQFTTRESVSGSPTFITLGVAYPDPARFTLVIWGNDRSKFQSILSHGNDLLSRKVCAVGVIGEYRGQPQIILSEPDQVAF</sequence>
<keyword evidence="1" id="KW-0472">Membrane</keyword>
<keyword evidence="3" id="KW-1185">Reference proteome</keyword>
<organism evidence="2 3">
    <name type="scientific">Billgrantia montanilacus</name>
    <dbReference type="NCBI Taxonomy" id="2282305"/>
    <lineage>
        <taxon>Bacteria</taxon>
        <taxon>Pseudomonadati</taxon>
        <taxon>Pseudomonadota</taxon>
        <taxon>Gammaproteobacteria</taxon>
        <taxon>Oceanospirillales</taxon>
        <taxon>Halomonadaceae</taxon>
        <taxon>Billgrantia</taxon>
    </lineage>
</organism>
<evidence type="ECO:0000313" key="2">
    <source>
        <dbReference type="EMBL" id="RCV86920.1"/>
    </source>
</evidence>
<keyword evidence="1" id="KW-0812">Transmembrane</keyword>
<dbReference type="Proteomes" id="UP000252405">
    <property type="component" value="Unassembled WGS sequence"/>
</dbReference>
<accession>A0A368TQN8</accession>
<evidence type="ECO:0000313" key="3">
    <source>
        <dbReference type="Proteomes" id="UP000252405"/>
    </source>
</evidence>
<protein>
    <recommendedName>
        <fullName evidence="4">DUF559 domain-containing protein</fullName>
    </recommendedName>
</protein>
<proteinExistence type="predicted"/>
<keyword evidence="1" id="KW-1133">Transmembrane helix</keyword>
<gene>
    <name evidence="2" type="ORF">DU505_19015</name>
</gene>
<evidence type="ECO:0008006" key="4">
    <source>
        <dbReference type="Google" id="ProtNLM"/>
    </source>
</evidence>
<dbReference type="EMBL" id="QPII01000019">
    <property type="protein sequence ID" value="RCV86920.1"/>
    <property type="molecule type" value="Genomic_DNA"/>
</dbReference>